<evidence type="ECO:0000256" key="2">
    <source>
        <dbReference type="SAM" id="Coils"/>
    </source>
</evidence>
<dbReference type="InterPro" id="IPR040351">
    <property type="entry name" value="RAB3IL/RAB3IP/Sec2"/>
</dbReference>
<dbReference type="SUPFAM" id="SSF144284">
    <property type="entry name" value="Sec2 N-terminal region"/>
    <property type="match status" value="1"/>
</dbReference>
<feature type="domain" description="GDP/GTP exchange factor Sec2 N-terminal" evidence="3">
    <location>
        <begin position="97"/>
        <end position="222"/>
    </location>
</feature>
<feature type="coiled-coil region" evidence="2">
    <location>
        <begin position="99"/>
        <end position="168"/>
    </location>
</feature>
<evidence type="ECO:0000313" key="4">
    <source>
        <dbReference type="EMBL" id="KAJ3219650.1"/>
    </source>
</evidence>
<dbReference type="EMBL" id="JADGJW010000332">
    <property type="protein sequence ID" value="KAJ3219650.1"/>
    <property type="molecule type" value="Genomic_DNA"/>
</dbReference>
<protein>
    <recommendedName>
        <fullName evidence="3">GDP/GTP exchange factor Sec2 N-terminal domain-containing protein</fullName>
    </recommendedName>
</protein>
<dbReference type="GO" id="GO:0051286">
    <property type="term" value="C:cell tip"/>
    <property type="evidence" value="ECO:0007669"/>
    <property type="project" value="TreeGrafter"/>
</dbReference>
<dbReference type="PANTHER" id="PTHR14430:SF0">
    <property type="entry name" value="SEC2P DOMAIN-CONTAINING PROTEIN"/>
    <property type="match status" value="1"/>
</dbReference>
<dbReference type="InterPro" id="IPR009449">
    <property type="entry name" value="Sec2_N"/>
</dbReference>
<dbReference type="Proteomes" id="UP001211065">
    <property type="component" value="Unassembled WGS sequence"/>
</dbReference>
<dbReference type="Gene3D" id="6.10.140.910">
    <property type="match status" value="1"/>
</dbReference>
<keyword evidence="5" id="KW-1185">Reference proteome</keyword>
<sequence length="616" mass="70339">MSETAQAVNSPLQSRLSALMRRSSPNFKQQTPVQPQIDLAQPKQDPNCPCNTYVLENDPKCRACNGLLKPFEVLFNENISNKNLLEISNQKLAARSVQYHELINENRTLKEKNELLESDLKNKILELKSTQRDLQVMGEKLVDEIEKRAELQHSTETVQEEIATLTEKLFEEANKKVSDQARKAHGHAEREKTLEGELLSLRSQYNDDLAQLKELKSKLTKISSASQNINSPSRRNLEKKFSDNGGFYQYDEIDPFVIQQFKDFYFAATTEKKISNLVKFQFLKSSLEEDFDPCLRIQNCSSKFQKKLLESIQNNTCFIEEISSTKLNQKKKVNGTTSSNDNIPISDDLYSSANKGGGVAFSFNFGNLTNSNSNLSLSANPLLPSCSCCQKIIEEPKYHLKFTEFNPNYFPICPSCRLRLINCCEFYGLIRNLQNGLFKNYILEDVWWEFCLLKLKMFWSRVGSNFTPPPLNFKPNFDGNFLEKQQSNINSENTEIPYSAQEERRPTLEFPVLGEEPGLESKKEGGSGITLPKEIKVKENQALEESGDLADINYEAFGGSALESNEILGTSTWKRKDENTSVNNLKKKLDEVKRISLDLPKDEFQRTFEESLNKTE</sequence>
<name>A0AAD5U089_9FUNG</name>
<dbReference type="GO" id="GO:0070319">
    <property type="term" value="C:Golgi to plasma membrane transport vesicle"/>
    <property type="evidence" value="ECO:0007669"/>
    <property type="project" value="TreeGrafter"/>
</dbReference>
<evidence type="ECO:0000313" key="5">
    <source>
        <dbReference type="Proteomes" id="UP001211065"/>
    </source>
</evidence>
<dbReference type="GO" id="GO:0006887">
    <property type="term" value="P:exocytosis"/>
    <property type="evidence" value="ECO:0007669"/>
    <property type="project" value="TreeGrafter"/>
</dbReference>
<dbReference type="Pfam" id="PF25555">
    <property type="entry name" value="RAB3A-like_C"/>
    <property type="match status" value="2"/>
</dbReference>
<evidence type="ECO:0000256" key="1">
    <source>
        <dbReference type="ARBA" id="ARBA00023054"/>
    </source>
</evidence>
<dbReference type="GO" id="GO:0005085">
    <property type="term" value="F:guanyl-nucleotide exchange factor activity"/>
    <property type="evidence" value="ECO:0007669"/>
    <property type="project" value="InterPro"/>
</dbReference>
<proteinExistence type="predicted"/>
<comment type="caution">
    <text evidence="4">The sequence shown here is derived from an EMBL/GenBank/DDBJ whole genome shotgun (WGS) entry which is preliminary data.</text>
</comment>
<keyword evidence="1 2" id="KW-0175">Coiled coil</keyword>
<reference evidence="4" key="1">
    <citation type="submission" date="2020-05" db="EMBL/GenBank/DDBJ databases">
        <title>Phylogenomic resolution of chytrid fungi.</title>
        <authorList>
            <person name="Stajich J.E."/>
            <person name="Amses K."/>
            <person name="Simmons R."/>
            <person name="Seto K."/>
            <person name="Myers J."/>
            <person name="Bonds A."/>
            <person name="Quandt C.A."/>
            <person name="Barry K."/>
            <person name="Liu P."/>
            <person name="Grigoriev I."/>
            <person name="Longcore J.E."/>
            <person name="James T.Y."/>
        </authorList>
    </citation>
    <scope>NUCLEOTIDE SEQUENCE</scope>
    <source>
        <strain evidence="4">JEL0476</strain>
    </source>
</reference>
<gene>
    <name evidence="4" type="ORF">HK099_004631</name>
</gene>
<organism evidence="4 5">
    <name type="scientific">Clydaea vesicula</name>
    <dbReference type="NCBI Taxonomy" id="447962"/>
    <lineage>
        <taxon>Eukaryota</taxon>
        <taxon>Fungi</taxon>
        <taxon>Fungi incertae sedis</taxon>
        <taxon>Chytridiomycota</taxon>
        <taxon>Chytridiomycota incertae sedis</taxon>
        <taxon>Chytridiomycetes</taxon>
        <taxon>Lobulomycetales</taxon>
        <taxon>Lobulomycetaceae</taxon>
        <taxon>Clydaea</taxon>
    </lineage>
</organism>
<accession>A0AAD5U089</accession>
<dbReference type="PANTHER" id="PTHR14430">
    <property type="entry name" value="RABIN3-RELATED"/>
    <property type="match status" value="1"/>
</dbReference>
<dbReference type="CDD" id="cd21044">
    <property type="entry name" value="Rab11BD_RAB3IP_like"/>
    <property type="match status" value="1"/>
</dbReference>
<dbReference type="AlphaFoldDB" id="A0AAD5U089"/>
<dbReference type="Pfam" id="PF06428">
    <property type="entry name" value="Sec2p"/>
    <property type="match status" value="1"/>
</dbReference>
<evidence type="ECO:0000259" key="3">
    <source>
        <dbReference type="Pfam" id="PF06428"/>
    </source>
</evidence>